<evidence type="ECO:0000313" key="1">
    <source>
        <dbReference type="EMBL" id="SHF01336.1"/>
    </source>
</evidence>
<name>A0A1M4Y6T9_9ACTN</name>
<keyword evidence="2" id="KW-1185">Reference proteome</keyword>
<reference evidence="2" key="1">
    <citation type="submission" date="2016-11" db="EMBL/GenBank/DDBJ databases">
        <authorList>
            <person name="Varghese N."/>
            <person name="Submissions S."/>
        </authorList>
    </citation>
    <scope>NUCLEOTIDE SEQUENCE [LARGE SCALE GENOMIC DNA]</scope>
    <source>
        <strain evidence="2">DSM 19514</strain>
    </source>
</reference>
<gene>
    <name evidence="1" type="ORF">SAMN02745225_02256</name>
</gene>
<evidence type="ECO:0000313" key="2">
    <source>
        <dbReference type="Proteomes" id="UP000184295"/>
    </source>
</evidence>
<accession>A0A1M4Y6T9</accession>
<organism evidence="1 2">
    <name type="scientific">Ferrithrix thermotolerans DSM 19514</name>
    <dbReference type="NCBI Taxonomy" id="1121881"/>
    <lineage>
        <taxon>Bacteria</taxon>
        <taxon>Bacillati</taxon>
        <taxon>Actinomycetota</taxon>
        <taxon>Acidimicrobiia</taxon>
        <taxon>Acidimicrobiales</taxon>
        <taxon>Acidimicrobiaceae</taxon>
        <taxon>Ferrithrix</taxon>
    </lineage>
</organism>
<dbReference type="EMBL" id="FQUL01000056">
    <property type="protein sequence ID" value="SHF01336.1"/>
    <property type="molecule type" value="Genomic_DNA"/>
</dbReference>
<proteinExistence type="predicted"/>
<sequence>MISNYQHQLDVILRANHQAKPDEAAAGALATGENTRRVLNKCSSLILGS</sequence>
<dbReference type="AlphaFoldDB" id="A0A1M4Y6T9"/>
<protein>
    <submittedName>
        <fullName evidence="1">Uncharacterized protein</fullName>
    </submittedName>
</protein>
<dbReference type="Proteomes" id="UP000184295">
    <property type="component" value="Unassembled WGS sequence"/>
</dbReference>